<dbReference type="SUPFAM" id="SSF53474">
    <property type="entry name" value="alpha/beta-Hydrolases"/>
    <property type="match status" value="1"/>
</dbReference>
<keyword evidence="6" id="KW-1185">Reference proteome</keyword>
<dbReference type="PROSITE" id="PS01173">
    <property type="entry name" value="LIPASE_GDXG_HIS"/>
    <property type="match status" value="1"/>
</dbReference>
<evidence type="ECO:0000256" key="2">
    <source>
        <dbReference type="ARBA" id="ARBA00022801"/>
    </source>
</evidence>
<organism evidence="5 6">
    <name type="scientific">Streptomyces sp. 900116325</name>
    <dbReference type="NCBI Taxonomy" id="3154295"/>
    <lineage>
        <taxon>Bacteria</taxon>
        <taxon>Bacillati</taxon>
        <taxon>Actinomycetota</taxon>
        <taxon>Actinomycetes</taxon>
        <taxon>Kitasatosporales</taxon>
        <taxon>Streptomycetaceae</taxon>
        <taxon>Streptomyces</taxon>
    </lineage>
</organism>
<feature type="signal peptide" evidence="3">
    <location>
        <begin position="1"/>
        <end position="33"/>
    </location>
</feature>
<keyword evidence="3" id="KW-0732">Signal</keyword>
<sequence length="386" mass="41410">MTPSQRRPITRRTRYGTMVALLVAISATLSACAGRSDRTTDSSRAAAAGAKQVQTEYVPCGKPPVKLEKVDQDFLDTLAAAGGTPLYEQSYKDGREVLNKLQTGPVDMLPAQISERTVPGGPTGPVSIHVVRPDGVQGDLPAIVYIHGGGWVLGNFMTHERLVRQIADGARATVVFVDYTPSPEAQFPVPVEQAYTVAKWVADHGREIGVDPSRLAVAGDSVGGDMTAAVTMMAKQRSGPHFKQQVMLYPVTDADFDTASYNRFAENCWLTRPAMKWFWDAYAPREADRNNPLASPLHATVDQLRGLPPALMITDSDVLLDGANAYATKLRAAGVPVTSSHHSGVTHDFMMLNALAGTQAAEQAVTQTTATLREALYAPTDPGPGK</sequence>
<dbReference type="EMBL" id="JBEXIP010000053">
    <property type="protein sequence ID" value="MET8438204.1"/>
    <property type="molecule type" value="Genomic_DNA"/>
</dbReference>
<dbReference type="InterPro" id="IPR013094">
    <property type="entry name" value="AB_hydrolase_3"/>
</dbReference>
<dbReference type="InterPro" id="IPR050300">
    <property type="entry name" value="GDXG_lipolytic_enzyme"/>
</dbReference>
<proteinExistence type="inferred from homology"/>
<protein>
    <submittedName>
        <fullName evidence="5">Alpha/beta hydrolase</fullName>
    </submittedName>
</protein>
<evidence type="ECO:0000256" key="1">
    <source>
        <dbReference type="ARBA" id="ARBA00010515"/>
    </source>
</evidence>
<evidence type="ECO:0000259" key="4">
    <source>
        <dbReference type="Pfam" id="PF07859"/>
    </source>
</evidence>
<reference evidence="5 6" key="1">
    <citation type="submission" date="2024-06" db="EMBL/GenBank/DDBJ databases">
        <title>The Natural Products Discovery Center: Release of the First 8490 Sequenced Strains for Exploring Actinobacteria Biosynthetic Diversity.</title>
        <authorList>
            <person name="Kalkreuter E."/>
            <person name="Kautsar S.A."/>
            <person name="Yang D."/>
            <person name="Bader C.D."/>
            <person name="Teijaro C.N."/>
            <person name="Fluegel L."/>
            <person name="Davis C.M."/>
            <person name="Simpson J.R."/>
            <person name="Lauterbach L."/>
            <person name="Steele A.D."/>
            <person name="Gui C."/>
            <person name="Meng S."/>
            <person name="Li G."/>
            <person name="Viehrig K."/>
            <person name="Ye F."/>
            <person name="Su P."/>
            <person name="Kiefer A.F."/>
            <person name="Nichols A."/>
            <person name="Cepeda A.J."/>
            <person name="Yan W."/>
            <person name="Fan B."/>
            <person name="Jiang Y."/>
            <person name="Adhikari A."/>
            <person name="Zheng C.-J."/>
            <person name="Schuster L."/>
            <person name="Cowan T.M."/>
            <person name="Smanski M.J."/>
            <person name="Chevrette M.G."/>
            <person name="De Carvalho L.P.S."/>
            <person name="Shen B."/>
        </authorList>
    </citation>
    <scope>NUCLEOTIDE SEQUENCE [LARGE SCALE GENOMIC DNA]</scope>
    <source>
        <strain evidence="5 6">NPDC005137</strain>
    </source>
</reference>
<feature type="domain" description="Alpha/beta hydrolase fold-3" evidence="4">
    <location>
        <begin position="143"/>
        <end position="350"/>
    </location>
</feature>
<comment type="caution">
    <text evidence="5">The sequence shown here is derived from an EMBL/GenBank/DDBJ whole genome shotgun (WGS) entry which is preliminary data.</text>
</comment>
<evidence type="ECO:0000256" key="3">
    <source>
        <dbReference type="SAM" id="SignalP"/>
    </source>
</evidence>
<dbReference type="Gene3D" id="3.40.50.1820">
    <property type="entry name" value="alpha/beta hydrolase"/>
    <property type="match status" value="1"/>
</dbReference>
<dbReference type="Pfam" id="PF07859">
    <property type="entry name" value="Abhydrolase_3"/>
    <property type="match status" value="1"/>
</dbReference>
<dbReference type="PANTHER" id="PTHR48081:SF8">
    <property type="entry name" value="ALPHA_BETA HYDROLASE FOLD-3 DOMAIN-CONTAINING PROTEIN-RELATED"/>
    <property type="match status" value="1"/>
</dbReference>
<evidence type="ECO:0000313" key="5">
    <source>
        <dbReference type="EMBL" id="MET8438204.1"/>
    </source>
</evidence>
<name>A0ABV2UK33_9ACTN</name>
<dbReference type="PANTHER" id="PTHR48081">
    <property type="entry name" value="AB HYDROLASE SUPERFAMILY PROTEIN C4A8.06C"/>
    <property type="match status" value="1"/>
</dbReference>
<dbReference type="PROSITE" id="PS51257">
    <property type="entry name" value="PROKAR_LIPOPROTEIN"/>
    <property type="match status" value="1"/>
</dbReference>
<dbReference type="InterPro" id="IPR029058">
    <property type="entry name" value="AB_hydrolase_fold"/>
</dbReference>
<evidence type="ECO:0000313" key="6">
    <source>
        <dbReference type="Proteomes" id="UP001550044"/>
    </source>
</evidence>
<feature type="chain" id="PRO_5046003924" evidence="3">
    <location>
        <begin position="34"/>
        <end position="386"/>
    </location>
</feature>
<keyword evidence="2 5" id="KW-0378">Hydrolase</keyword>
<comment type="similarity">
    <text evidence="1">Belongs to the 'GDXG' lipolytic enzyme family.</text>
</comment>
<gene>
    <name evidence="5" type="ORF">ABZV61_36895</name>
</gene>
<dbReference type="RefSeq" id="WP_356712717.1">
    <property type="nucleotide sequence ID" value="NZ_JBEXIP010000053.1"/>
</dbReference>
<accession>A0ABV2UK33</accession>
<dbReference type="GO" id="GO:0016787">
    <property type="term" value="F:hydrolase activity"/>
    <property type="evidence" value="ECO:0007669"/>
    <property type="project" value="UniProtKB-KW"/>
</dbReference>
<dbReference type="Proteomes" id="UP001550044">
    <property type="component" value="Unassembled WGS sequence"/>
</dbReference>
<dbReference type="InterPro" id="IPR002168">
    <property type="entry name" value="Lipase_GDXG_HIS_AS"/>
</dbReference>